<dbReference type="EMBL" id="CAMAPE010000032">
    <property type="protein sequence ID" value="CAH9094788.1"/>
    <property type="molecule type" value="Genomic_DNA"/>
</dbReference>
<dbReference type="InterPro" id="IPR001878">
    <property type="entry name" value="Znf_CCHC"/>
</dbReference>
<feature type="region of interest" description="Disordered" evidence="2">
    <location>
        <begin position="102"/>
        <end position="196"/>
    </location>
</feature>
<feature type="compositionally biased region" description="Basic and acidic residues" evidence="2">
    <location>
        <begin position="122"/>
        <end position="138"/>
    </location>
</feature>
<dbReference type="PANTHER" id="PTHR35317:SF23">
    <property type="entry name" value="OS04G0629600 PROTEIN"/>
    <property type="match status" value="1"/>
</dbReference>
<dbReference type="GO" id="GO:0008270">
    <property type="term" value="F:zinc ion binding"/>
    <property type="evidence" value="ECO:0007669"/>
    <property type="project" value="UniProtKB-KW"/>
</dbReference>
<evidence type="ECO:0000256" key="2">
    <source>
        <dbReference type="SAM" id="MobiDB-lite"/>
    </source>
</evidence>
<reference evidence="4" key="1">
    <citation type="submission" date="2022-07" db="EMBL/GenBank/DDBJ databases">
        <authorList>
            <person name="Macas J."/>
            <person name="Novak P."/>
            <person name="Neumann P."/>
        </authorList>
    </citation>
    <scope>NUCLEOTIDE SEQUENCE</scope>
</reference>
<feature type="compositionally biased region" description="Basic and acidic residues" evidence="2">
    <location>
        <begin position="156"/>
        <end position="172"/>
    </location>
</feature>
<keyword evidence="5" id="KW-1185">Reference proteome</keyword>
<dbReference type="PANTHER" id="PTHR35317">
    <property type="entry name" value="OS04G0629600 PROTEIN"/>
    <property type="match status" value="1"/>
</dbReference>
<organism evidence="4 5">
    <name type="scientific">Cuscuta europaea</name>
    <name type="common">European dodder</name>
    <dbReference type="NCBI Taxonomy" id="41803"/>
    <lineage>
        <taxon>Eukaryota</taxon>
        <taxon>Viridiplantae</taxon>
        <taxon>Streptophyta</taxon>
        <taxon>Embryophyta</taxon>
        <taxon>Tracheophyta</taxon>
        <taxon>Spermatophyta</taxon>
        <taxon>Magnoliopsida</taxon>
        <taxon>eudicotyledons</taxon>
        <taxon>Gunneridae</taxon>
        <taxon>Pentapetalae</taxon>
        <taxon>asterids</taxon>
        <taxon>lamiids</taxon>
        <taxon>Solanales</taxon>
        <taxon>Convolvulaceae</taxon>
        <taxon>Cuscuteae</taxon>
        <taxon>Cuscuta</taxon>
        <taxon>Cuscuta subgen. Cuscuta</taxon>
    </lineage>
</organism>
<evidence type="ECO:0000259" key="3">
    <source>
        <dbReference type="PROSITE" id="PS50158"/>
    </source>
</evidence>
<keyword evidence="1" id="KW-0862">Zinc</keyword>
<comment type="caution">
    <text evidence="4">The sequence shown here is derived from an EMBL/GenBank/DDBJ whole genome shotgun (WGS) entry which is preliminary data.</text>
</comment>
<proteinExistence type="predicted"/>
<dbReference type="Proteomes" id="UP001152484">
    <property type="component" value="Unassembled WGS sequence"/>
</dbReference>
<dbReference type="Gene3D" id="4.10.60.10">
    <property type="entry name" value="Zinc finger, CCHC-type"/>
    <property type="match status" value="1"/>
</dbReference>
<keyword evidence="1" id="KW-0479">Metal-binding</keyword>
<dbReference type="SMART" id="SM00343">
    <property type="entry name" value="ZnF_C2HC"/>
    <property type="match status" value="1"/>
</dbReference>
<evidence type="ECO:0000313" key="5">
    <source>
        <dbReference type="Proteomes" id="UP001152484"/>
    </source>
</evidence>
<dbReference type="InterPro" id="IPR036875">
    <property type="entry name" value="Znf_CCHC_sf"/>
</dbReference>
<name>A0A9P0ZC30_CUSEU</name>
<accession>A0A9P0ZC30</accession>
<dbReference type="Pfam" id="PF14223">
    <property type="entry name" value="Retrotran_gag_2"/>
    <property type="match status" value="1"/>
</dbReference>
<dbReference type="OrthoDB" id="1302512at2759"/>
<protein>
    <recommendedName>
        <fullName evidence="3">CCHC-type domain-containing protein</fullName>
    </recommendedName>
</protein>
<evidence type="ECO:0000256" key="1">
    <source>
        <dbReference type="PROSITE-ProRule" id="PRU00047"/>
    </source>
</evidence>
<gene>
    <name evidence="4" type="ORF">CEURO_LOCUS12893</name>
</gene>
<dbReference type="Pfam" id="PF00098">
    <property type="entry name" value="zf-CCHC"/>
    <property type="match status" value="1"/>
</dbReference>
<dbReference type="GO" id="GO:0003676">
    <property type="term" value="F:nucleic acid binding"/>
    <property type="evidence" value="ECO:0007669"/>
    <property type="project" value="InterPro"/>
</dbReference>
<feature type="compositionally biased region" description="Basic residues" evidence="2">
    <location>
        <begin position="139"/>
        <end position="151"/>
    </location>
</feature>
<evidence type="ECO:0000313" key="4">
    <source>
        <dbReference type="EMBL" id="CAH9094788.1"/>
    </source>
</evidence>
<sequence>MRMKENEKVIEYINRVMTIANHMKRNGETVSESRIVEKILRTLTDKFENVVCTIEEARNIETLTIDDLSGSLEAHEQRKMKQLESLEEALQTVVVEEKAMYAHQPRGRGRGHFRGRGQGRGDYNREENTHQNREDQHRPTWRGRGHFRGRGQGRGDYNREENTHQNREDQHRPTWRGRGRGAARGGRGGRPDGECYNCGKRGHFARDCWSKPKPEENLNVAEHEDDDGDEEGVLLLAHKEGSLTDDATWYLDTGASNHMSGYKHLFTELKEAEGGNVSFGDTSKVVIKGRGKV</sequence>
<feature type="non-terminal residue" evidence="4">
    <location>
        <position position="293"/>
    </location>
</feature>
<dbReference type="PROSITE" id="PS50158">
    <property type="entry name" value="ZF_CCHC"/>
    <property type="match status" value="1"/>
</dbReference>
<dbReference type="Pfam" id="PF22936">
    <property type="entry name" value="Pol_BBD"/>
    <property type="match status" value="1"/>
</dbReference>
<dbReference type="SUPFAM" id="SSF57756">
    <property type="entry name" value="Retrovirus zinc finger-like domains"/>
    <property type="match status" value="1"/>
</dbReference>
<keyword evidence="1" id="KW-0863">Zinc-finger</keyword>
<dbReference type="InterPro" id="IPR054722">
    <property type="entry name" value="PolX-like_BBD"/>
</dbReference>
<feature type="compositionally biased region" description="Basic residues" evidence="2">
    <location>
        <begin position="105"/>
        <end position="117"/>
    </location>
</feature>
<dbReference type="AlphaFoldDB" id="A0A9P0ZC30"/>
<feature type="domain" description="CCHC-type" evidence="3">
    <location>
        <begin position="195"/>
        <end position="208"/>
    </location>
</feature>